<dbReference type="EMBL" id="BMRE01000068">
    <property type="protein sequence ID" value="GGU78973.1"/>
    <property type="molecule type" value="Genomic_DNA"/>
</dbReference>
<evidence type="ECO:0000256" key="2">
    <source>
        <dbReference type="ARBA" id="ARBA00022448"/>
    </source>
</evidence>
<keyword evidence="2" id="KW-0813">Transport</keyword>
<comment type="caution">
    <text evidence="4">The sequence shown here is derived from an EMBL/GenBank/DDBJ whole genome shotgun (WGS) entry which is preliminary data.</text>
</comment>
<proteinExistence type="inferred from homology"/>
<dbReference type="PANTHER" id="PTHR30061">
    <property type="entry name" value="MALTOSE-BINDING PERIPLASMIC PROTEIN"/>
    <property type="match status" value="1"/>
</dbReference>
<protein>
    <submittedName>
        <fullName evidence="4">Sugar ABC transporter substrate-binding protein</fullName>
    </submittedName>
</protein>
<evidence type="ECO:0000256" key="1">
    <source>
        <dbReference type="ARBA" id="ARBA00008520"/>
    </source>
</evidence>
<dbReference type="CDD" id="cd14747">
    <property type="entry name" value="PBP2_MalE"/>
    <property type="match status" value="1"/>
</dbReference>
<dbReference type="Proteomes" id="UP000649573">
    <property type="component" value="Unassembled WGS sequence"/>
</dbReference>
<dbReference type="RefSeq" id="WP_189259223.1">
    <property type="nucleotide sequence ID" value="NZ_BMRE01000068.1"/>
</dbReference>
<dbReference type="PANTHER" id="PTHR30061:SF50">
    <property type="entry name" value="MALTOSE_MALTODEXTRIN-BINDING PERIPLASMIC PROTEIN"/>
    <property type="match status" value="1"/>
</dbReference>
<dbReference type="Gene3D" id="3.40.190.10">
    <property type="entry name" value="Periplasmic binding protein-like II"/>
    <property type="match status" value="2"/>
</dbReference>
<dbReference type="InterPro" id="IPR006059">
    <property type="entry name" value="SBP"/>
</dbReference>
<evidence type="ECO:0000313" key="4">
    <source>
        <dbReference type="EMBL" id="GGU78973.1"/>
    </source>
</evidence>
<accession>A0ABQ2VEA7</accession>
<reference evidence="5" key="1">
    <citation type="journal article" date="2019" name="Int. J. Syst. Evol. Microbiol.">
        <title>The Global Catalogue of Microorganisms (GCM) 10K type strain sequencing project: providing services to taxonomists for standard genome sequencing and annotation.</title>
        <authorList>
            <consortium name="The Broad Institute Genomics Platform"/>
            <consortium name="The Broad Institute Genome Sequencing Center for Infectious Disease"/>
            <person name="Wu L."/>
            <person name="Ma J."/>
        </authorList>
    </citation>
    <scope>NUCLEOTIDE SEQUENCE [LARGE SCALE GENOMIC DNA]</scope>
    <source>
        <strain evidence="5">JCM 3296</strain>
    </source>
</reference>
<organism evidence="4 5">
    <name type="scientific">Lentzea flava</name>
    <dbReference type="NCBI Taxonomy" id="103732"/>
    <lineage>
        <taxon>Bacteria</taxon>
        <taxon>Bacillati</taxon>
        <taxon>Actinomycetota</taxon>
        <taxon>Actinomycetes</taxon>
        <taxon>Pseudonocardiales</taxon>
        <taxon>Pseudonocardiaceae</taxon>
        <taxon>Lentzea</taxon>
    </lineage>
</organism>
<dbReference type="PROSITE" id="PS51257">
    <property type="entry name" value="PROKAR_LIPOPROTEIN"/>
    <property type="match status" value="1"/>
</dbReference>
<dbReference type="SUPFAM" id="SSF53850">
    <property type="entry name" value="Periplasmic binding protein-like II"/>
    <property type="match status" value="1"/>
</dbReference>
<sequence length="424" mass="44204">MKGWRGLAAGAAALAVAVSGCGTSTNSGGGAATKEITVWLMDGSAAPTLTDALNKEFESANGIKVKYEVQKWTGIQEKLTTALASSTPPDVIELGNTQTASFADQGTLMDLTADASQFNGGEWLGGLKDSLTLNGKQYGVPFYAANRTVIYRTDLFQAAGIAKPPTSRAEWIDAINKLKAANASNPDFQALYLPGQSWYFLLSLLWDEGGDVAKQDGGKWTGTLDTPQSKAGFQAYKELYDASAAKKAPADIDEAKPQQYEVFQTGNVGMMIGLPWELGSAVKNKPELKDKTAAFPIPSKKAGSTAPVFLGGSNLAIPAASKNADAAKKYLALLSSKKYQDMLAEGGAVPGTSKDTSKLESNAVGKALAASAPNGKVTPTTPKWAAVEAGQNPLKDALTAYLSGAKSLDQATKDASEAVTKAMG</sequence>
<keyword evidence="3" id="KW-0732">Signal</keyword>
<name>A0ABQ2VEA7_9PSEU</name>
<gene>
    <name evidence="4" type="ORF">GCM10010178_82400</name>
</gene>
<evidence type="ECO:0000313" key="5">
    <source>
        <dbReference type="Proteomes" id="UP000649573"/>
    </source>
</evidence>
<dbReference type="Pfam" id="PF01547">
    <property type="entry name" value="SBP_bac_1"/>
    <property type="match status" value="1"/>
</dbReference>
<evidence type="ECO:0000256" key="3">
    <source>
        <dbReference type="ARBA" id="ARBA00022729"/>
    </source>
</evidence>
<keyword evidence="5" id="KW-1185">Reference proteome</keyword>
<comment type="similarity">
    <text evidence="1">Belongs to the bacterial solute-binding protein 1 family.</text>
</comment>